<name>A0A0A0JS26_9MICO</name>
<dbReference type="AlphaFoldDB" id="A0A0A0JS26"/>
<protein>
    <submittedName>
        <fullName evidence="1">Uncharacterized protein</fullName>
    </submittedName>
</protein>
<dbReference type="STRING" id="1385521.N803_08035"/>
<accession>A0A0A0JS26</accession>
<proteinExistence type="predicted"/>
<dbReference type="RefSeq" id="WP_035903057.1">
    <property type="nucleotide sequence ID" value="NZ_AVPK01000002.1"/>
</dbReference>
<organism evidence="1 2">
    <name type="scientific">Knoellia subterranea KCTC 19937</name>
    <dbReference type="NCBI Taxonomy" id="1385521"/>
    <lineage>
        <taxon>Bacteria</taxon>
        <taxon>Bacillati</taxon>
        <taxon>Actinomycetota</taxon>
        <taxon>Actinomycetes</taxon>
        <taxon>Micrococcales</taxon>
        <taxon>Intrasporangiaceae</taxon>
        <taxon>Knoellia</taxon>
    </lineage>
</organism>
<keyword evidence="2" id="KW-1185">Reference proteome</keyword>
<comment type="caution">
    <text evidence="1">The sequence shown here is derived from an EMBL/GenBank/DDBJ whole genome shotgun (WGS) entry which is preliminary data.</text>
</comment>
<dbReference type="EMBL" id="AVPK01000002">
    <property type="protein sequence ID" value="KGN38872.1"/>
    <property type="molecule type" value="Genomic_DNA"/>
</dbReference>
<dbReference type="Proteomes" id="UP000030011">
    <property type="component" value="Unassembled WGS sequence"/>
</dbReference>
<sequence length="139" mass="15474">MTFENLPQNFRDLPLDDPILRADAVDLFVGHFDRVEGCLALVLLDDEHRCVQPVLIGEMGSVDPEELRVPVTMMLEQLRPPAVVAAIGRDGSALFTDRDRSTHQILVDITRDVGVDLLATYVATENAVRELPDHLRMAS</sequence>
<evidence type="ECO:0000313" key="1">
    <source>
        <dbReference type="EMBL" id="KGN38872.1"/>
    </source>
</evidence>
<reference evidence="1 2" key="1">
    <citation type="submission" date="2013-08" db="EMBL/GenBank/DDBJ databases">
        <title>The genome sequence of Knoellia subterranea.</title>
        <authorList>
            <person name="Zhu W."/>
            <person name="Wang G."/>
        </authorList>
    </citation>
    <scope>NUCLEOTIDE SEQUENCE [LARGE SCALE GENOMIC DNA]</scope>
    <source>
        <strain evidence="1 2">KCTC 19937</strain>
    </source>
</reference>
<dbReference type="OrthoDB" id="3822678at2"/>
<gene>
    <name evidence="1" type="ORF">N803_08035</name>
</gene>
<dbReference type="eggNOG" id="ENOG502ZCZB">
    <property type="taxonomic scope" value="Bacteria"/>
</dbReference>
<evidence type="ECO:0000313" key="2">
    <source>
        <dbReference type="Proteomes" id="UP000030011"/>
    </source>
</evidence>